<dbReference type="SMART" id="SM00560">
    <property type="entry name" value="LamGL"/>
    <property type="match status" value="4"/>
</dbReference>
<gene>
    <name evidence="5" type="ORF">FXN61_25990</name>
</gene>
<dbReference type="SUPFAM" id="SSF49899">
    <property type="entry name" value="Concanavalin A-like lectins/glucanases"/>
    <property type="match status" value="4"/>
</dbReference>
<dbReference type="Proteomes" id="UP001515943">
    <property type="component" value="Unassembled WGS sequence"/>
</dbReference>
<evidence type="ECO:0000259" key="4">
    <source>
        <dbReference type="SMART" id="SM00560"/>
    </source>
</evidence>
<sequence length="1324" mass="141084">MQAGLSASAVYSPSCEGSRDHQLHIANSTIGPDLTWRNQPGDTFVSSSPVGSPCKGPLPVGFAIGQFINPNGWSVYSIRAANESDNQAWRKYDLASVRIDVQYNTRPDAPTGLTTDPPLKVCKWCDGIPRVGDDSIRLQGKLTDAENDQLEAVWDVYGGAGYNRRGPTLGSGNVFSHTLDLRSRDGQNVTWTLWGDDGPDGGDWRNGPRFIVDRVGIDKAPNVSSVLYQEDNRWHGGVGVPGRFTFDANGVSDVDHYLYGWSDPPSTKIDADKLGGKAVLDIAPPGDGPRDLYVQSVDRAGHRSPAKKMHIFVRAGNGPLAQWSFDGNAQDTAFLGDRHGTLSGNASYVPGAVGSAVALDGGTGYVSAPNTVRTDASLTVSAWAKVDQATGSRTILSQDGDRFAGLNLWYRPDNGGRWVFAMVNPDSTDKWVDTAWSAAPAQIGVWTQLTAVYDAPANQLRLYVDGVLSATRTRLATPVNSTGQVRVGRTQWDGNPGIDYFGGAIDEVKIYDRILSEPEIRSSVSRDNVQVGYWKLDETEGKTAGNAVPGGSSGVLQGNARFAPNGAVNGYVQLDNLGDHVSTGAPAVRTDQSFTVSAWVKQDRELEPGHPDAAVTQDGSVMSGFYLGYRQRMDGGGNWEFVLPTEDAKDKPAEGAWSTSRSQIGTWTHLTGVYDAQAQQIRLYVNGELEVTAPRTKGFNATGPLLIGRGKWHGNVGHEWRGGVDEVRLFSRAVSQEEVRGIVGRDNVTAGNWKFDGNTQDSSPREQHGTAAGPIAYVGGQSSMPDPADLALRLDGAAAVGTGHAIGTDRSFSVTAWARADQTTGLATVVSQDGTKASGFKLRAKDGKWSMASISTDNPDTASVVEAVGGSVQIGQWTHLAGVYDAGTKQILLYVNGVLAGSVAHTQSWNAGGGLQIGRALWRTPVEYFKGSIDDVSVYSRALFAGDVQAMAGRDLTLVHHYPLDESSGKNAADAVGSRGATLSGGAAFAPGRVGNGAAFDGTNGAAATTGTDVRTDQAFTVSAWVRLPAKECKLSPTLRACRTDAVTVDGEKQTSKFRLGHVIDDDNNQLGAWTFEMPESDVAQPEITKAAVSVLPSEIGKWTFLVGVYNPAARKMWLYVDGVRVGDGTLRNAWHGTGGLVIGRGKVAGAAAEFWRGDVDDVRLYTGQLDKERITALHRAYPAEQGATTLPVADSGRWKLNGNGDDSSDRDRGITFSGGVSWGGGMASAAAAFDGTTGYGQTAGPVVDTAQSFSVSAWAFLTDAARPTGLSSRRTRPGGVRSRSATRAPRRSGRCSHPLPMRTTPRRRCSRRASRRWWPSGLT</sequence>
<dbReference type="PANTHER" id="PTHR46943">
    <property type="entry name" value="PENTRAXIN-RELATED PROTEIN PTX3"/>
    <property type="match status" value="1"/>
</dbReference>
<comment type="caution">
    <text evidence="5">The sequence shown here is derived from an EMBL/GenBank/DDBJ whole genome shotgun (WGS) entry which is preliminary data.</text>
</comment>
<dbReference type="InterPro" id="IPR042837">
    <property type="entry name" value="PTX3"/>
</dbReference>
<dbReference type="InterPro" id="IPR013320">
    <property type="entry name" value="ConA-like_dom_sf"/>
</dbReference>
<keyword evidence="1" id="KW-0732">Signal</keyword>
<reference evidence="5 6" key="1">
    <citation type="submission" date="2019-08" db="EMBL/GenBank/DDBJ databases">
        <title>Lentzea from Indian Himalayas.</title>
        <authorList>
            <person name="Mandal S."/>
            <person name="Mallick Gupta A."/>
            <person name="Maiti P.K."/>
            <person name="Sarkar J."/>
            <person name="Mandal S."/>
        </authorList>
    </citation>
    <scope>NUCLEOTIDE SEQUENCE [LARGE SCALE GENOMIC DNA]</scope>
    <source>
        <strain evidence="5 6">PSKA42</strain>
    </source>
</reference>
<feature type="domain" description="LamG-like jellyroll fold" evidence="4">
    <location>
        <begin position="810"/>
        <end position="946"/>
    </location>
</feature>
<keyword evidence="2" id="KW-1015">Disulfide bond</keyword>
<feature type="domain" description="LamG-like jellyroll fold" evidence="4">
    <location>
        <begin position="376"/>
        <end position="518"/>
    </location>
</feature>
<dbReference type="InterPro" id="IPR006558">
    <property type="entry name" value="LamG-like"/>
</dbReference>
<evidence type="ECO:0000256" key="3">
    <source>
        <dbReference type="SAM" id="MobiDB-lite"/>
    </source>
</evidence>
<protein>
    <submittedName>
        <fullName evidence="5">LamG domain-containing protein</fullName>
    </submittedName>
</protein>
<evidence type="ECO:0000256" key="2">
    <source>
        <dbReference type="ARBA" id="ARBA00023157"/>
    </source>
</evidence>
<feature type="region of interest" description="Disordered" evidence="3">
    <location>
        <begin position="1269"/>
        <end position="1324"/>
    </location>
</feature>
<evidence type="ECO:0000313" key="6">
    <source>
        <dbReference type="Proteomes" id="UP001515943"/>
    </source>
</evidence>
<dbReference type="EMBL" id="VSRL01000106">
    <property type="protein sequence ID" value="NKE60065.1"/>
    <property type="molecule type" value="Genomic_DNA"/>
</dbReference>
<accession>A0ABX1FMU5</accession>
<evidence type="ECO:0000256" key="1">
    <source>
        <dbReference type="ARBA" id="ARBA00022729"/>
    </source>
</evidence>
<feature type="domain" description="LamG-like jellyroll fold" evidence="4">
    <location>
        <begin position="1018"/>
        <end position="1173"/>
    </location>
</feature>
<dbReference type="Gene3D" id="2.60.120.200">
    <property type="match status" value="5"/>
</dbReference>
<dbReference type="PANTHER" id="PTHR46943:SF1">
    <property type="entry name" value="PENTRAXIN-RELATED PROTEIN PTX3"/>
    <property type="match status" value="1"/>
</dbReference>
<proteinExistence type="predicted"/>
<name>A0ABX1FMU5_9PSEU</name>
<organism evidence="5 6">
    <name type="scientific">Lentzea indica</name>
    <dbReference type="NCBI Taxonomy" id="2604800"/>
    <lineage>
        <taxon>Bacteria</taxon>
        <taxon>Bacillati</taxon>
        <taxon>Actinomycetota</taxon>
        <taxon>Actinomycetes</taxon>
        <taxon>Pseudonocardiales</taxon>
        <taxon>Pseudonocardiaceae</taxon>
        <taxon>Lentzea</taxon>
    </lineage>
</organism>
<feature type="compositionally biased region" description="Basic residues" evidence="3">
    <location>
        <begin position="1305"/>
        <end position="1316"/>
    </location>
</feature>
<keyword evidence="6" id="KW-1185">Reference proteome</keyword>
<dbReference type="Pfam" id="PF13385">
    <property type="entry name" value="Laminin_G_3"/>
    <property type="match status" value="4"/>
</dbReference>
<evidence type="ECO:0000313" key="5">
    <source>
        <dbReference type="EMBL" id="NKE60065.1"/>
    </source>
</evidence>
<feature type="domain" description="LamG-like jellyroll fold" evidence="4">
    <location>
        <begin position="592"/>
        <end position="737"/>
    </location>
</feature>